<keyword evidence="3" id="KW-0472">Membrane</keyword>
<feature type="transmembrane region" description="Helical" evidence="3">
    <location>
        <begin position="260"/>
        <end position="281"/>
    </location>
</feature>
<evidence type="ECO:0000256" key="3">
    <source>
        <dbReference type="SAM" id="Phobius"/>
    </source>
</evidence>
<dbReference type="InterPro" id="IPR005754">
    <property type="entry name" value="Sortase"/>
</dbReference>
<dbReference type="InterPro" id="IPR023365">
    <property type="entry name" value="Sortase_dom-sf"/>
</dbReference>
<dbReference type="InterPro" id="IPR042002">
    <property type="entry name" value="Sortase_C"/>
</dbReference>
<evidence type="ECO:0000256" key="1">
    <source>
        <dbReference type="ARBA" id="ARBA00022801"/>
    </source>
</evidence>
<keyword evidence="3" id="KW-1133">Transmembrane helix</keyword>
<evidence type="ECO:0000313" key="5">
    <source>
        <dbReference type="Proteomes" id="UP000252797"/>
    </source>
</evidence>
<feature type="active site" description="Proton donor/acceptor" evidence="2">
    <location>
        <position position="159"/>
    </location>
</feature>
<dbReference type="CDD" id="cd05827">
    <property type="entry name" value="Sortase_C"/>
    <property type="match status" value="1"/>
</dbReference>
<dbReference type="NCBIfam" id="NF033745">
    <property type="entry name" value="class_C_sortase"/>
    <property type="match status" value="1"/>
</dbReference>
<accession>A0A367CHU2</accession>
<comment type="caution">
    <text evidence="4">The sequence shown here is derived from an EMBL/GenBank/DDBJ whole genome shotgun (WGS) entry which is preliminary data.</text>
</comment>
<proteinExistence type="predicted"/>
<protein>
    <recommendedName>
        <fullName evidence="6">Class C sortase</fullName>
    </recommendedName>
</protein>
<dbReference type="EMBL" id="LEPB01000001">
    <property type="protein sequence ID" value="RCA12038.1"/>
    <property type="molecule type" value="Genomic_DNA"/>
</dbReference>
<dbReference type="AlphaFoldDB" id="A0A367CHU2"/>
<gene>
    <name evidence="4" type="ORF">EA71_00242</name>
</gene>
<evidence type="ECO:0000313" key="4">
    <source>
        <dbReference type="EMBL" id="RCA12038.1"/>
    </source>
</evidence>
<reference evidence="4 5" key="1">
    <citation type="submission" date="2015-06" db="EMBL/GenBank/DDBJ databases">
        <title>The Genome Sequence of Enterococcus durans 4EA1.</title>
        <authorList>
            <consortium name="The Broad Institute Genomics Platform"/>
            <consortium name="The Broad Institute Genome Sequencing Center for Infectious Disease"/>
            <person name="Earl A.M."/>
            <person name="Van Tyne D."/>
            <person name="Lebreton F."/>
            <person name="Saavedra J.T."/>
            <person name="Gilmore M.S."/>
            <person name="Manson Mcguire A."/>
            <person name="Clock S."/>
            <person name="Crupain M."/>
            <person name="Rangan U."/>
            <person name="Young S."/>
            <person name="Abouelleil A."/>
            <person name="Cao P."/>
            <person name="Chapman S.B."/>
            <person name="Griggs A."/>
            <person name="Priest M."/>
            <person name="Shea T."/>
            <person name="Wortman J."/>
            <person name="Nusbaum C."/>
            <person name="Birren B."/>
        </authorList>
    </citation>
    <scope>NUCLEOTIDE SEQUENCE [LARGE SCALE GENOMIC DNA]</scope>
    <source>
        <strain evidence="4 5">4EA1</strain>
    </source>
</reference>
<evidence type="ECO:0000256" key="2">
    <source>
        <dbReference type="PIRSR" id="PIRSR605754-1"/>
    </source>
</evidence>
<dbReference type="RefSeq" id="WP_113845148.1">
    <property type="nucleotide sequence ID" value="NZ_LEPB01000001.1"/>
</dbReference>
<dbReference type="Gene3D" id="2.40.260.10">
    <property type="entry name" value="Sortase"/>
    <property type="match status" value="1"/>
</dbReference>
<keyword evidence="3" id="KW-0812">Transmembrane</keyword>
<dbReference type="Pfam" id="PF04203">
    <property type="entry name" value="Sortase"/>
    <property type="match status" value="1"/>
</dbReference>
<feature type="active site" description="Acyl-thioester intermediate" evidence="2">
    <location>
        <position position="221"/>
    </location>
</feature>
<sequence>MKKPPRKRKTVRVMDILMLLFLTIGVLLLAYPFVSDALNNFLDQQLITVYQHQANKENQAVVQKVIKKMNEKNAELVKNKAEPGMDQYDQAIQKKEKRKVDKTYYQEHTIAVLEIPKINLSLPIFDETNEYFLQKGTSLLEGTSYPTGGKNTHAVLSGHRGLSTARLFTDLPKLAIGDTFYIEINKQHHTYKVDNIQTIEPTNTEPLKIQANKDLVTLMTCTPYMINTHRLLVRGHRVPYKETNETTKMKRISFIQAHLIYLWGLLGIIGSCLIIWILWHWTILGMWEKRQYALRFSLIDRVGLPLNEVLITVYDPHKKKIITRTQEEISDVTNQNGFIDLGELPGKYYQVKISLSPTHSFFVKIRPKSRTENYFIFRKNRYIRMIGTKDRQLDSPIIQIRRKDKS</sequence>
<name>A0A367CHU2_9ENTE</name>
<keyword evidence="1" id="KW-0378">Hydrolase</keyword>
<dbReference type="NCBIfam" id="TIGR01076">
    <property type="entry name" value="sortase_fam"/>
    <property type="match status" value="1"/>
</dbReference>
<organism evidence="4 5">
    <name type="scientific">Enterococcus durans</name>
    <dbReference type="NCBI Taxonomy" id="53345"/>
    <lineage>
        <taxon>Bacteria</taxon>
        <taxon>Bacillati</taxon>
        <taxon>Bacillota</taxon>
        <taxon>Bacilli</taxon>
        <taxon>Lactobacillales</taxon>
        <taxon>Enterococcaceae</taxon>
        <taxon>Enterococcus</taxon>
    </lineage>
</organism>
<dbReference type="SUPFAM" id="SSF63817">
    <property type="entry name" value="Sortase"/>
    <property type="match status" value="1"/>
</dbReference>
<dbReference type="Proteomes" id="UP000252797">
    <property type="component" value="Unassembled WGS sequence"/>
</dbReference>
<dbReference type="GO" id="GO:0016787">
    <property type="term" value="F:hydrolase activity"/>
    <property type="evidence" value="ECO:0007669"/>
    <property type="project" value="UniProtKB-KW"/>
</dbReference>
<evidence type="ECO:0008006" key="6">
    <source>
        <dbReference type="Google" id="ProtNLM"/>
    </source>
</evidence>